<organism evidence="2 3">
    <name type="scientific">Biomphalaria pfeifferi</name>
    <name type="common">Bloodfluke planorb</name>
    <name type="synonym">Freshwater snail</name>
    <dbReference type="NCBI Taxonomy" id="112525"/>
    <lineage>
        <taxon>Eukaryota</taxon>
        <taxon>Metazoa</taxon>
        <taxon>Spiralia</taxon>
        <taxon>Lophotrochozoa</taxon>
        <taxon>Mollusca</taxon>
        <taxon>Gastropoda</taxon>
        <taxon>Heterobranchia</taxon>
        <taxon>Euthyneura</taxon>
        <taxon>Panpulmonata</taxon>
        <taxon>Hygrophila</taxon>
        <taxon>Lymnaeoidea</taxon>
        <taxon>Planorbidae</taxon>
        <taxon>Biomphalaria</taxon>
    </lineage>
</organism>
<evidence type="ECO:0000256" key="1">
    <source>
        <dbReference type="SAM" id="MobiDB-lite"/>
    </source>
</evidence>
<sequence length="60" mass="6877">MSRAKRAPVSRCPEPIDHWKFGQKPKSFSWKAGQRGQLRQLGQYTCSSPGQVNNEQCRTQ</sequence>
<keyword evidence="3" id="KW-1185">Reference proteome</keyword>
<reference evidence="2" key="2">
    <citation type="submission" date="2023-04" db="EMBL/GenBank/DDBJ databases">
        <authorList>
            <person name="Bu L."/>
            <person name="Lu L."/>
            <person name="Laidemitt M.R."/>
            <person name="Zhang S.M."/>
            <person name="Mutuku M."/>
            <person name="Mkoji G."/>
            <person name="Steinauer M."/>
            <person name="Loker E.S."/>
        </authorList>
    </citation>
    <scope>NUCLEOTIDE SEQUENCE</scope>
    <source>
        <strain evidence="2">KasaAsao</strain>
        <tissue evidence="2">Whole Snail</tissue>
    </source>
</reference>
<feature type="region of interest" description="Disordered" evidence="1">
    <location>
        <begin position="1"/>
        <end position="25"/>
    </location>
</feature>
<dbReference type="Proteomes" id="UP001233172">
    <property type="component" value="Unassembled WGS sequence"/>
</dbReference>
<accession>A0AAD8BAP0</accession>
<reference evidence="2" key="1">
    <citation type="journal article" date="2023" name="PLoS Negl. Trop. Dis.">
        <title>A genome sequence for Biomphalaria pfeifferi, the major vector snail for the human-infecting parasite Schistosoma mansoni.</title>
        <authorList>
            <person name="Bu L."/>
            <person name="Lu L."/>
            <person name="Laidemitt M.R."/>
            <person name="Zhang S.M."/>
            <person name="Mutuku M."/>
            <person name="Mkoji G."/>
            <person name="Steinauer M."/>
            <person name="Loker E.S."/>
        </authorList>
    </citation>
    <scope>NUCLEOTIDE SEQUENCE</scope>
    <source>
        <strain evidence="2">KasaAsao</strain>
    </source>
</reference>
<comment type="caution">
    <text evidence="2">The sequence shown here is derived from an EMBL/GenBank/DDBJ whole genome shotgun (WGS) entry which is preliminary data.</text>
</comment>
<evidence type="ECO:0000313" key="3">
    <source>
        <dbReference type="Proteomes" id="UP001233172"/>
    </source>
</evidence>
<protein>
    <submittedName>
        <fullName evidence="2">Uncharacterized protein</fullName>
    </submittedName>
</protein>
<dbReference type="EMBL" id="JASAOG010000107">
    <property type="protein sequence ID" value="KAK0051147.1"/>
    <property type="molecule type" value="Genomic_DNA"/>
</dbReference>
<name>A0AAD8BAP0_BIOPF</name>
<dbReference type="AlphaFoldDB" id="A0AAD8BAP0"/>
<proteinExistence type="predicted"/>
<gene>
    <name evidence="2" type="ORF">Bpfe_019457</name>
</gene>
<feature type="non-terminal residue" evidence="2">
    <location>
        <position position="60"/>
    </location>
</feature>
<evidence type="ECO:0000313" key="2">
    <source>
        <dbReference type="EMBL" id="KAK0051147.1"/>
    </source>
</evidence>